<dbReference type="Gene3D" id="1.20.120.520">
    <property type="entry name" value="nmb1532 protein domain like"/>
    <property type="match status" value="1"/>
</dbReference>
<name>A0A7C8JJN1_ORBOL</name>
<dbReference type="AlphaFoldDB" id="A0A7C8JJN1"/>
<dbReference type="Pfam" id="PF01814">
    <property type="entry name" value="Hemerythrin"/>
    <property type="match status" value="1"/>
</dbReference>
<comment type="caution">
    <text evidence="2">The sequence shown here is derived from an EMBL/GenBank/DDBJ whole genome shotgun (WGS) entry which is preliminary data.</text>
</comment>
<evidence type="ECO:0000313" key="3">
    <source>
        <dbReference type="Proteomes" id="UP000475325"/>
    </source>
</evidence>
<dbReference type="InterPro" id="IPR012312">
    <property type="entry name" value="Hemerythrin-like"/>
</dbReference>
<dbReference type="PANTHER" id="PTHR35585">
    <property type="entry name" value="HHE DOMAIN PROTEIN (AFU_ORTHOLOGUE AFUA_4G00730)"/>
    <property type="match status" value="1"/>
</dbReference>
<dbReference type="EMBL" id="WIQW01000007">
    <property type="protein sequence ID" value="KAF3109194.1"/>
    <property type="molecule type" value="Genomic_DNA"/>
</dbReference>
<feature type="domain" description="Hemerythrin-like" evidence="1">
    <location>
        <begin position="101"/>
        <end position="218"/>
    </location>
</feature>
<sequence length="277" mass="32237">MSYYKLLCHYWSQPCIRTDAYTLSKLSTNNVVSIDIRSQENDIYNTIIWGSPVLYLKMQNSVLFRTAPRYSGRLIQRPFILNQARFDGTTFANRPIMSALTDAIKRDHSVLNEYYEKIVGTDDLDTQTRYQNLFTWELARHSIGEELVVYPAFEKHLGAKGKEMADKDREDHQKVKNVLYKFQSMKAQDPEFLKTFQDLFKDLKEHIKDEENNDLPALERQLDSDSSDGYARSFERTKLFVPTRSHPTAPDKPPFETVAGLMAAPLDKLMDVFRKFP</sequence>
<dbReference type="PANTHER" id="PTHR35585:SF1">
    <property type="entry name" value="HHE DOMAIN PROTEIN (AFU_ORTHOLOGUE AFUA_4G00730)"/>
    <property type="match status" value="1"/>
</dbReference>
<protein>
    <recommendedName>
        <fullName evidence="1">Hemerythrin-like domain-containing protein</fullName>
    </recommendedName>
</protein>
<evidence type="ECO:0000313" key="2">
    <source>
        <dbReference type="EMBL" id="KAF3109194.1"/>
    </source>
</evidence>
<gene>
    <name evidence="2" type="ORF">TWF102_009968</name>
</gene>
<accession>A0A7C8JJN1</accession>
<dbReference type="Proteomes" id="UP000475325">
    <property type="component" value="Unassembled WGS sequence"/>
</dbReference>
<proteinExistence type="predicted"/>
<organism evidence="2 3">
    <name type="scientific">Orbilia oligospora</name>
    <name type="common">Nematode-trapping fungus</name>
    <name type="synonym">Arthrobotrys oligospora</name>
    <dbReference type="NCBI Taxonomy" id="2813651"/>
    <lineage>
        <taxon>Eukaryota</taxon>
        <taxon>Fungi</taxon>
        <taxon>Dikarya</taxon>
        <taxon>Ascomycota</taxon>
        <taxon>Pezizomycotina</taxon>
        <taxon>Orbiliomycetes</taxon>
        <taxon>Orbiliales</taxon>
        <taxon>Orbiliaceae</taxon>
        <taxon>Orbilia</taxon>
    </lineage>
</organism>
<reference evidence="2 3" key="1">
    <citation type="submission" date="2019-06" db="EMBL/GenBank/DDBJ databases">
        <authorList>
            <person name="Palmer J.M."/>
        </authorList>
    </citation>
    <scope>NUCLEOTIDE SEQUENCE [LARGE SCALE GENOMIC DNA]</scope>
    <source>
        <strain evidence="2 3">TWF102</strain>
    </source>
</reference>
<evidence type="ECO:0000259" key="1">
    <source>
        <dbReference type="Pfam" id="PF01814"/>
    </source>
</evidence>